<dbReference type="Proteomes" id="UP000295172">
    <property type="component" value="Unassembled WGS sequence"/>
</dbReference>
<dbReference type="InterPro" id="IPR058442">
    <property type="entry name" value="DUF8129"/>
</dbReference>
<dbReference type="OrthoDB" id="5187212at2"/>
<dbReference type="Pfam" id="PF26450">
    <property type="entry name" value="DUF8129"/>
    <property type="match status" value="1"/>
</dbReference>
<name>A0A4R4WQM0_9ACTN</name>
<evidence type="ECO:0000259" key="2">
    <source>
        <dbReference type="Pfam" id="PF26450"/>
    </source>
</evidence>
<dbReference type="RefSeq" id="WP_132324066.1">
    <property type="nucleotide sequence ID" value="NZ_SMKR01000120.1"/>
</dbReference>
<sequence>MTLPLPEYDNLPLGSLMTRIRSLDSDRLAELIAYEQAHAHRTAVLELLRHRSEELERGAEPTGGDPAAFKPETASTPSPGSKVGPTDGPALNPPAHGDPTNPSQPRD</sequence>
<evidence type="ECO:0000313" key="4">
    <source>
        <dbReference type="Proteomes" id="UP000295172"/>
    </source>
</evidence>
<feature type="region of interest" description="Disordered" evidence="1">
    <location>
        <begin position="54"/>
        <end position="107"/>
    </location>
</feature>
<accession>A0A4R4WQM0</accession>
<keyword evidence="4" id="KW-1185">Reference proteome</keyword>
<dbReference type="AlphaFoldDB" id="A0A4R4WQM0"/>
<evidence type="ECO:0000256" key="1">
    <source>
        <dbReference type="SAM" id="MobiDB-lite"/>
    </source>
</evidence>
<feature type="domain" description="DUF8129" evidence="2">
    <location>
        <begin position="3"/>
        <end position="56"/>
    </location>
</feature>
<evidence type="ECO:0000313" key="3">
    <source>
        <dbReference type="EMBL" id="TDD19135.1"/>
    </source>
</evidence>
<organism evidence="3 4">
    <name type="scientific">Kribbella turkmenica</name>
    <dbReference type="NCBI Taxonomy" id="2530375"/>
    <lineage>
        <taxon>Bacteria</taxon>
        <taxon>Bacillati</taxon>
        <taxon>Actinomycetota</taxon>
        <taxon>Actinomycetes</taxon>
        <taxon>Propionibacteriales</taxon>
        <taxon>Kribbellaceae</taxon>
        <taxon>Kribbella</taxon>
    </lineage>
</organism>
<reference evidence="3 4" key="1">
    <citation type="submission" date="2019-02" db="EMBL/GenBank/DDBJ databases">
        <title>Draft genome sequences of novel Actinobacteria.</title>
        <authorList>
            <person name="Sahin N."/>
            <person name="Ay H."/>
            <person name="Saygin H."/>
        </authorList>
    </citation>
    <scope>NUCLEOTIDE SEQUENCE [LARGE SCALE GENOMIC DNA]</scope>
    <source>
        <strain evidence="3 4">16K104</strain>
    </source>
</reference>
<dbReference type="EMBL" id="SMKR01000120">
    <property type="protein sequence ID" value="TDD19135.1"/>
    <property type="molecule type" value="Genomic_DNA"/>
</dbReference>
<proteinExistence type="predicted"/>
<comment type="caution">
    <text evidence="3">The sequence shown here is derived from an EMBL/GenBank/DDBJ whole genome shotgun (WGS) entry which is preliminary data.</text>
</comment>
<gene>
    <name evidence="3" type="ORF">E1218_24560</name>
</gene>
<protein>
    <recommendedName>
        <fullName evidence="2">DUF8129 domain-containing protein</fullName>
    </recommendedName>
</protein>